<feature type="compositionally biased region" description="Basic and acidic residues" evidence="12">
    <location>
        <begin position="129"/>
        <end position="138"/>
    </location>
</feature>
<feature type="compositionally biased region" description="Basic and acidic residues" evidence="12">
    <location>
        <begin position="728"/>
        <end position="753"/>
    </location>
</feature>
<dbReference type="InterPro" id="IPR026998">
    <property type="entry name" value="Calpastatin"/>
</dbReference>
<feature type="compositionally biased region" description="Polar residues" evidence="12">
    <location>
        <begin position="11"/>
        <end position="42"/>
    </location>
</feature>
<keyword evidence="10" id="KW-0007">Acetylation</keyword>
<proteinExistence type="inferred from homology"/>
<gene>
    <name evidence="13" type="ORF">FSCOSCO3_A008201</name>
</gene>
<dbReference type="GO" id="GO:0005737">
    <property type="term" value="C:cytoplasm"/>
    <property type="evidence" value="ECO:0007669"/>
    <property type="project" value="TreeGrafter"/>
</dbReference>
<feature type="compositionally biased region" description="Basic and acidic residues" evidence="12">
    <location>
        <begin position="553"/>
        <end position="589"/>
    </location>
</feature>
<feature type="region of interest" description="Disordered" evidence="12">
    <location>
        <begin position="173"/>
        <end position="353"/>
    </location>
</feature>
<keyword evidence="9" id="KW-0832">Ubl conjugation</keyword>
<feature type="compositionally biased region" description="Low complexity" evidence="12">
    <location>
        <begin position="332"/>
        <end position="342"/>
    </location>
</feature>
<accession>A0AAV1NIC9</accession>
<dbReference type="GO" id="GO:0010859">
    <property type="term" value="F:calcium-dependent cysteine-type endopeptidase inhibitor activity"/>
    <property type="evidence" value="ECO:0007669"/>
    <property type="project" value="TreeGrafter"/>
</dbReference>
<evidence type="ECO:0000313" key="14">
    <source>
        <dbReference type="Proteomes" id="UP001314229"/>
    </source>
</evidence>
<evidence type="ECO:0000256" key="11">
    <source>
        <dbReference type="ARBA" id="ARBA00033013"/>
    </source>
</evidence>
<feature type="region of interest" description="Disordered" evidence="12">
    <location>
        <begin position="486"/>
        <end position="589"/>
    </location>
</feature>
<comment type="caution">
    <text evidence="13">The sequence shown here is derived from an EMBL/GenBank/DDBJ whole genome shotgun (WGS) entry which is preliminary data.</text>
</comment>
<evidence type="ECO:0000256" key="8">
    <source>
        <dbReference type="ARBA" id="ARBA00022737"/>
    </source>
</evidence>
<evidence type="ECO:0000256" key="6">
    <source>
        <dbReference type="ARBA" id="ARBA00022690"/>
    </source>
</evidence>
<feature type="compositionally biased region" description="Basic and acidic residues" evidence="12">
    <location>
        <begin position="234"/>
        <end position="253"/>
    </location>
</feature>
<dbReference type="AlphaFoldDB" id="A0AAV1NIC9"/>
<evidence type="ECO:0000256" key="12">
    <source>
        <dbReference type="SAM" id="MobiDB-lite"/>
    </source>
</evidence>
<keyword evidence="4" id="KW-1017">Isopeptide bond</keyword>
<protein>
    <recommendedName>
        <fullName evidence="3">Calpastatin</fullName>
    </recommendedName>
    <alternativeName>
        <fullName evidence="11">Calpain inhibitor</fullName>
    </alternativeName>
</protein>
<keyword evidence="5" id="KW-0597">Phosphoprotein</keyword>
<comment type="function">
    <text evidence="1">Specific inhibition of calpain (calcium-dependent cysteine protease). Plays a key role in postmortem tenderization of meat and have been proposed to be involved in muscle protein degradation in living tissue.</text>
</comment>
<evidence type="ECO:0000256" key="5">
    <source>
        <dbReference type="ARBA" id="ARBA00022553"/>
    </source>
</evidence>
<evidence type="ECO:0000256" key="9">
    <source>
        <dbReference type="ARBA" id="ARBA00022843"/>
    </source>
</evidence>
<reference evidence="13 14" key="1">
    <citation type="submission" date="2024-01" db="EMBL/GenBank/DDBJ databases">
        <authorList>
            <person name="Alioto T."/>
            <person name="Alioto T."/>
            <person name="Gomez Garrido J."/>
        </authorList>
    </citation>
    <scope>NUCLEOTIDE SEQUENCE [LARGE SCALE GENOMIC DNA]</scope>
</reference>
<dbReference type="PANTHER" id="PTHR10077">
    <property type="entry name" value="CALPASTATIN"/>
    <property type="match status" value="1"/>
</dbReference>
<feature type="region of interest" description="Disordered" evidence="12">
    <location>
        <begin position="597"/>
        <end position="616"/>
    </location>
</feature>
<evidence type="ECO:0000256" key="7">
    <source>
        <dbReference type="ARBA" id="ARBA00022704"/>
    </source>
</evidence>
<dbReference type="Pfam" id="PF00748">
    <property type="entry name" value="Calpain_inhib"/>
    <property type="match status" value="4"/>
</dbReference>
<organism evidence="13 14">
    <name type="scientific">Scomber scombrus</name>
    <name type="common">Atlantic mackerel</name>
    <name type="synonym">Scomber vernalis</name>
    <dbReference type="NCBI Taxonomy" id="13677"/>
    <lineage>
        <taxon>Eukaryota</taxon>
        <taxon>Metazoa</taxon>
        <taxon>Chordata</taxon>
        <taxon>Craniata</taxon>
        <taxon>Vertebrata</taxon>
        <taxon>Euteleostomi</taxon>
        <taxon>Actinopterygii</taxon>
        <taxon>Neopterygii</taxon>
        <taxon>Teleostei</taxon>
        <taxon>Neoteleostei</taxon>
        <taxon>Acanthomorphata</taxon>
        <taxon>Pelagiaria</taxon>
        <taxon>Scombriformes</taxon>
        <taxon>Scombridae</taxon>
        <taxon>Scomber</taxon>
    </lineage>
</organism>
<feature type="compositionally biased region" description="Basic and acidic residues" evidence="12">
    <location>
        <begin position="375"/>
        <end position="421"/>
    </location>
</feature>
<evidence type="ECO:0000256" key="10">
    <source>
        <dbReference type="ARBA" id="ARBA00022990"/>
    </source>
</evidence>
<evidence type="ECO:0000256" key="4">
    <source>
        <dbReference type="ARBA" id="ARBA00022499"/>
    </source>
</evidence>
<evidence type="ECO:0000256" key="1">
    <source>
        <dbReference type="ARBA" id="ARBA00002637"/>
    </source>
</evidence>
<evidence type="ECO:0000313" key="13">
    <source>
        <dbReference type="EMBL" id="CAK6958307.1"/>
    </source>
</evidence>
<keyword evidence="8" id="KW-0677">Repeat</keyword>
<evidence type="ECO:0000256" key="3">
    <source>
        <dbReference type="ARBA" id="ARBA00017619"/>
    </source>
</evidence>
<keyword evidence="6" id="KW-0646">Protease inhibitor</keyword>
<sequence length="860" mass="89392">MAYAAYWMRLSQPSQATPKPAAQVSTPKPAQFETASSGSTMATKPGGVGSATGGATGRASVGTAGKEAPKAKPENNTTPSGATVIDMSSAGDSLVDMTSTGVRGGPGEMSKMAPVSHVKPSAAAPSPVKPKESPKDTAKSATATTTVKAGVLKVDPVKTSKPATAATAVAGNVSVQGKKEEAKPTKTKVQVEVPPTAATTAKQAASEDPFDALASILPSADPVTPSQPVYTGPEVKEHDITSEKGQKCGERDSTLPPGYRFEDMPPVPADVKPKDVPKSLSTDEALDSLSAGFMTSTAPAAPKKQEKHVDSVTASSAGPTNFAPPPVKKPEVPAGAPRVAVCPAPPADKKAKMEGDFMSLDALGALGDTLAAPEPKPEPPKLRPEDIVSEGKHKKEKGVRVGEREDTLPPEYRFNEEELKKLPAPKPEPTMNTGEALDFLSGGFMTSSAAPAVQAPVIKPSAPPTQTNVEELSALDLLSGDFVASSKASGVQAPAPPSTKKTPQKTVCPLERHSPIDIIPADPQPAKPKTDQGGAMSLDALGALGDMLPTSEPKPELPKLRPEDIVSEGKHTKEKGVHVGEREDTLPPEYRFIEEELKKLPAPKPEPTMNTGDALDILSGDFMTSSAAPAVQAPVVKPSAPPAQASADFALDSLAADFVSSTAAPAVKSAACVPTATKPQMLADADNALDALDALSDTLKDIKPTPQPTPVSAKDIVEEKKVVEEKLIKMGDRDDALPPEYRPTEEDRKKMAEAKATAAPKENTMDDKTALDLLSSEFSFDPKPAAKLEPPVLDSEPLKPMAGPVLDSLSSTLLPDAPEFKPKTDKPKKHHADEPSATDVLSAQLSSDVVPTSTKQGGKS</sequence>
<feature type="compositionally biased region" description="Polar residues" evidence="12">
    <location>
        <begin position="839"/>
        <end position="860"/>
    </location>
</feature>
<dbReference type="Proteomes" id="UP001314229">
    <property type="component" value="Unassembled WGS sequence"/>
</dbReference>
<feature type="region of interest" description="Disordered" evidence="12">
    <location>
        <begin position="10"/>
        <end position="144"/>
    </location>
</feature>
<evidence type="ECO:0000256" key="2">
    <source>
        <dbReference type="ARBA" id="ARBA00009487"/>
    </source>
</evidence>
<dbReference type="InterPro" id="IPR001259">
    <property type="entry name" value="Prot_inh_calpain"/>
</dbReference>
<feature type="region of interest" description="Disordered" evidence="12">
    <location>
        <begin position="728"/>
        <end position="860"/>
    </location>
</feature>
<feature type="compositionally biased region" description="Gly residues" evidence="12">
    <location>
        <begin position="46"/>
        <end position="56"/>
    </location>
</feature>
<dbReference type="PANTHER" id="PTHR10077:SF0">
    <property type="entry name" value="CALPASTATIN"/>
    <property type="match status" value="1"/>
</dbReference>
<feature type="region of interest" description="Disordered" evidence="12">
    <location>
        <begin position="368"/>
        <end position="438"/>
    </location>
</feature>
<keyword evidence="14" id="KW-1185">Reference proteome</keyword>
<comment type="similarity">
    <text evidence="2">Belongs to the protease inhibitor I27 (calpastatin) family.</text>
</comment>
<feature type="compositionally biased region" description="Low complexity" evidence="12">
    <location>
        <begin position="113"/>
        <end position="126"/>
    </location>
</feature>
<dbReference type="EMBL" id="CAWUFR010000033">
    <property type="protein sequence ID" value="CAK6958307.1"/>
    <property type="molecule type" value="Genomic_DNA"/>
</dbReference>
<keyword evidence="7" id="KW-0789">Thiol protease inhibitor</keyword>
<name>A0AAV1NIC9_SCOSC</name>